<dbReference type="Gene3D" id="3.10.310.10">
    <property type="entry name" value="Diaminopimelate Epimerase, Chain A, domain 1"/>
    <property type="match status" value="2"/>
</dbReference>
<protein>
    <submittedName>
        <fullName evidence="2">Putative proline racemase</fullName>
    </submittedName>
</protein>
<dbReference type="Proteomes" id="UP000005801">
    <property type="component" value="Unassembled WGS sequence"/>
</dbReference>
<dbReference type="eggNOG" id="COG3938">
    <property type="taxonomic scope" value="Bacteria"/>
</dbReference>
<evidence type="ECO:0000313" key="3">
    <source>
        <dbReference type="Proteomes" id="UP000005801"/>
    </source>
</evidence>
<keyword evidence="3" id="KW-1185">Reference proteome</keyword>
<reference evidence="2 3" key="1">
    <citation type="submission" date="2007-06" db="EMBL/GenBank/DDBJ databases">
        <authorList>
            <person name="Shimkets L."/>
            <person name="Ferriera S."/>
            <person name="Johnson J."/>
            <person name="Kravitz S."/>
            <person name="Beeson K."/>
            <person name="Sutton G."/>
            <person name="Rogers Y.-H."/>
            <person name="Friedman R."/>
            <person name="Frazier M."/>
            <person name="Venter J.C."/>
        </authorList>
    </citation>
    <scope>NUCLEOTIDE SEQUENCE [LARGE SCALE GENOMIC DNA]</scope>
    <source>
        <strain evidence="2 3">SIR-1</strain>
    </source>
</reference>
<organism evidence="2 3">
    <name type="scientific">Plesiocystis pacifica SIR-1</name>
    <dbReference type="NCBI Taxonomy" id="391625"/>
    <lineage>
        <taxon>Bacteria</taxon>
        <taxon>Pseudomonadati</taxon>
        <taxon>Myxococcota</taxon>
        <taxon>Polyangia</taxon>
        <taxon>Nannocystales</taxon>
        <taxon>Nannocystaceae</taxon>
        <taxon>Plesiocystis</taxon>
    </lineage>
</organism>
<dbReference type="PANTHER" id="PTHR33442">
    <property type="entry name" value="TRANS-3-HYDROXY-L-PROLINE DEHYDRATASE"/>
    <property type="match status" value="1"/>
</dbReference>
<evidence type="ECO:0000256" key="1">
    <source>
        <dbReference type="ARBA" id="ARBA00007529"/>
    </source>
</evidence>
<dbReference type="OrthoDB" id="181267at2"/>
<dbReference type="EMBL" id="ABCS01000042">
    <property type="protein sequence ID" value="EDM77696.1"/>
    <property type="molecule type" value="Genomic_DNA"/>
</dbReference>
<proteinExistence type="inferred from homology"/>
<accession>A6G910</accession>
<dbReference type="FunFam" id="3.10.310.10:FF:000003">
    <property type="entry name" value="Proline racemase"/>
    <property type="match status" value="1"/>
</dbReference>
<gene>
    <name evidence="2" type="ORF">PPSIR1_14125</name>
</gene>
<sequence>MPKTPVITTLEAHTAGEPLRIVTGGWPDVPGETIVARRAYAREHHDHLRRLLMLEPRGHADMYGALLTPPASPDGDVGVLFMHNVGWSTMCGHGIIALVAVGMRHGLFTPRDPDAIRIDTPAGRVVARLEKNGAVSFINVPSFVLGPELALPVDALDLPGFVLAEGHDALRCTVAFGGAFYAYVDADQLAVGSGRGLAPADHGALVELGRAIKAAVCARVAMRHPSGDPELEFLYGAIFTGTPGAHRPLGDGVHSRHVCVFADGEVDRSPTGTGVSGRAALLHAAGELPVGEWRTIDSILGTPFDVRVLETTRAGDRPAVVPEVRGFAHATGKAEFWLDADDPLPRGFMLR</sequence>
<evidence type="ECO:0000313" key="2">
    <source>
        <dbReference type="EMBL" id="EDM77696.1"/>
    </source>
</evidence>
<dbReference type="GO" id="GO:0047580">
    <property type="term" value="F:4-hydroxyproline epimerase activity"/>
    <property type="evidence" value="ECO:0007669"/>
    <property type="project" value="TreeGrafter"/>
</dbReference>
<comment type="similarity">
    <text evidence="1">Belongs to the proline racemase family.</text>
</comment>
<comment type="caution">
    <text evidence="2">The sequence shown here is derived from an EMBL/GenBank/DDBJ whole genome shotgun (WGS) entry which is preliminary data.</text>
</comment>
<dbReference type="InterPro" id="IPR008794">
    <property type="entry name" value="Pro_racemase_fam"/>
</dbReference>
<dbReference type="PIRSF" id="PIRSF029792">
    <property type="entry name" value="Pro_racemase"/>
    <property type="match status" value="1"/>
</dbReference>
<dbReference type="STRING" id="391625.PPSIR1_14125"/>
<dbReference type="SFLD" id="SFLDS00028">
    <property type="entry name" value="Proline_Racemase"/>
    <property type="match status" value="1"/>
</dbReference>
<dbReference type="AlphaFoldDB" id="A6G910"/>
<dbReference type="RefSeq" id="WP_006973205.1">
    <property type="nucleotide sequence ID" value="NZ_ABCS01000042.1"/>
</dbReference>
<dbReference type="Pfam" id="PF05544">
    <property type="entry name" value="Pro_racemase"/>
    <property type="match status" value="1"/>
</dbReference>
<dbReference type="PANTHER" id="PTHR33442:SF1">
    <property type="entry name" value="TRANS-3-HYDROXY-L-PROLINE DEHYDRATASE"/>
    <property type="match status" value="1"/>
</dbReference>
<dbReference type="SUPFAM" id="SSF54506">
    <property type="entry name" value="Diaminopimelate epimerase-like"/>
    <property type="match status" value="1"/>
</dbReference>
<name>A6G910_9BACT</name>